<evidence type="ECO:0000256" key="1">
    <source>
        <dbReference type="SAM" id="MobiDB-lite"/>
    </source>
</evidence>
<sequence>MTNPSDKPSAERATVSQSSRPRKSFRRSLTSALKKPFQGWSRDLVAAKSNLDDDYNFSDGRRRYHAEYDQEDVQKS</sequence>
<organism evidence="2 3">
    <name type="scientific">Lophiostoma macrostomum CBS 122681</name>
    <dbReference type="NCBI Taxonomy" id="1314788"/>
    <lineage>
        <taxon>Eukaryota</taxon>
        <taxon>Fungi</taxon>
        <taxon>Dikarya</taxon>
        <taxon>Ascomycota</taxon>
        <taxon>Pezizomycotina</taxon>
        <taxon>Dothideomycetes</taxon>
        <taxon>Pleosporomycetidae</taxon>
        <taxon>Pleosporales</taxon>
        <taxon>Lophiostomataceae</taxon>
        <taxon>Lophiostoma</taxon>
    </lineage>
</organism>
<dbReference type="Proteomes" id="UP000799324">
    <property type="component" value="Unassembled WGS sequence"/>
</dbReference>
<dbReference type="AlphaFoldDB" id="A0A6A6SPM3"/>
<dbReference type="EMBL" id="MU004478">
    <property type="protein sequence ID" value="KAF2649806.1"/>
    <property type="molecule type" value="Genomic_DNA"/>
</dbReference>
<proteinExistence type="predicted"/>
<reference evidence="2" key="1">
    <citation type="journal article" date="2020" name="Stud. Mycol.">
        <title>101 Dothideomycetes genomes: a test case for predicting lifestyles and emergence of pathogens.</title>
        <authorList>
            <person name="Haridas S."/>
            <person name="Albert R."/>
            <person name="Binder M."/>
            <person name="Bloem J."/>
            <person name="Labutti K."/>
            <person name="Salamov A."/>
            <person name="Andreopoulos B."/>
            <person name="Baker S."/>
            <person name="Barry K."/>
            <person name="Bills G."/>
            <person name="Bluhm B."/>
            <person name="Cannon C."/>
            <person name="Castanera R."/>
            <person name="Culley D."/>
            <person name="Daum C."/>
            <person name="Ezra D."/>
            <person name="Gonzalez J."/>
            <person name="Henrissat B."/>
            <person name="Kuo A."/>
            <person name="Liang C."/>
            <person name="Lipzen A."/>
            <person name="Lutzoni F."/>
            <person name="Magnuson J."/>
            <person name="Mondo S."/>
            <person name="Nolan M."/>
            <person name="Ohm R."/>
            <person name="Pangilinan J."/>
            <person name="Park H.-J."/>
            <person name="Ramirez L."/>
            <person name="Alfaro M."/>
            <person name="Sun H."/>
            <person name="Tritt A."/>
            <person name="Yoshinaga Y."/>
            <person name="Zwiers L.-H."/>
            <person name="Turgeon B."/>
            <person name="Goodwin S."/>
            <person name="Spatafora J."/>
            <person name="Crous P."/>
            <person name="Grigoriev I."/>
        </authorList>
    </citation>
    <scope>NUCLEOTIDE SEQUENCE</scope>
    <source>
        <strain evidence="2">CBS 122681</strain>
    </source>
</reference>
<keyword evidence="3" id="KW-1185">Reference proteome</keyword>
<evidence type="ECO:0000313" key="2">
    <source>
        <dbReference type="EMBL" id="KAF2649806.1"/>
    </source>
</evidence>
<dbReference type="OrthoDB" id="3794676at2759"/>
<evidence type="ECO:0000313" key="3">
    <source>
        <dbReference type="Proteomes" id="UP000799324"/>
    </source>
</evidence>
<feature type="region of interest" description="Disordered" evidence="1">
    <location>
        <begin position="1"/>
        <end position="30"/>
    </location>
</feature>
<gene>
    <name evidence="2" type="ORF">K491DRAFT_610070</name>
</gene>
<accession>A0A6A6SPM3</accession>
<name>A0A6A6SPM3_9PLEO</name>
<protein>
    <submittedName>
        <fullName evidence="2">Uncharacterized protein</fullName>
    </submittedName>
</protein>